<dbReference type="GO" id="GO:0006304">
    <property type="term" value="P:DNA modification"/>
    <property type="evidence" value="ECO:0007669"/>
    <property type="project" value="InterPro"/>
</dbReference>
<evidence type="ECO:0000259" key="2">
    <source>
        <dbReference type="Pfam" id="PF07669"/>
    </source>
</evidence>
<feature type="domain" description="Type II methyltransferase M.TaqI-like" evidence="2">
    <location>
        <begin position="109"/>
        <end position="148"/>
    </location>
</feature>
<dbReference type="GO" id="GO:0032259">
    <property type="term" value="P:methylation"/>
    <property type="evidence" value="ECO:0007669"/>
    <property type="project" value="InterPro"/>
</dbReference>
<dbReference type="InterPro" id="IPR002052">
    <property type="entry name" value="DNA_methylase_N6_adenine_CS"/>
</dbReference>
<evidence type="ECO:0000256" key="1">
    <source>
        <dbReference type="SAM" id="Coils"/>
    </source>
</evidence>
<dbReference type="Pfam" id="PF07669">
    <property type="entry name" value="Eco57I"/>
    <property type="match status" value="1"/>
</dbReference>
<feature type="coiled-coil region" evidence="1">
    <location>
        <begin position="41"/>
        <end position="68"/>
    </location>
</feature>
<organism evidence="3">
    <name type="scientific">marine sediment metagenome</name>
    <dbReference type="NCBI Taxonomy" id="412755"/>
    <lineage>
        <taxon>unclassified sequences</taxon>
        <taxon>metagenomes</taxon>
        <taxon>ecological metagenomes</taxon>
    </lineage>
</organism>
<gene>
    <name evidence="3" type="ORF">S01H1_50939</name>
</gene>
<proteinExistence type="predicted"/>
<dbReference type="GO" id="GO:0008168">
    <property type="term" value="F:methyltransferase activity"/>
    <property type="evidence" value="ECO:0007669"/>
    <property type="project" value="InterPro"/>
</dbReference>
<sequence>MSRQLQDRIIQLKETKLRFYSAEDPSLSEETLRDEEFCLFKDILEKKKRDINEEVKRLTRLADSSESQQMGLDGIVKEEPRQLDLDSAKWIIQREEKRSQSARIDGTLEVLGEGKRVPFVWDIAFVEIFEGDKKGFDIVIGNPPYVRQ</sequence>
<accession>X0X2D2</accession>
<dbReference type="EMBL" id="BARS01032846">
    <property type="protein sequence ID" value="GAG19146.1"/>
    <property type="molecule type" value="Genomic_DNA"/>
</dbReference>
<feature type="non-terminal residue" evidence="3">
    <location>
        <position position="148"/>
    </location>
</feature>
<reference evidence="3" key="1">
    <citation type="journal article" date="2014" name="Front. Microbiol.">
        <title>High frequency of phylogenetically diverse reductive dehalogenase-homologous genes in deep subseafloor sedimentary metagenomes.</title>
        <authorList>
            <person name="Kawai M."/>
            <person name="Futagami T."/>
            <person name="Toyoda A."/>
            <person name="Takaki Y."/>
            <person name="Nishi S."/>
            <person name="Hori S."/>
            <person name="Arai W."/>
            <person name="Tsubouchi T."/>
            <person name="Morono Y."/>
            <person name="Uchiyama I."/>
            <person name="Ito T."/>
            <person name="Fujiyama A."/>
            <person name="Inagaki F."/>
            <person name="Takami H."/>
        </authorList>
    </citation>
    <scope>NUCLEOTIDE SEQUENCE</scope>
    <source>
        <strain evidence="3">Expedition CK06-06</strain>
    </source>
</reference>
<name>X0X2D2_9ZZZZ</name>
<dbReference type="InterPro" id="IPR011639">
    <property type="entry name" value="MethylTrfase_TaqI-like_dom"/>
</dbReference>
<dbReference type="GO" id="GO:0003676">
    <property type="term" value="F:nucleic acid binding"/>
    <property type="evidence" value="ECO:0007669"/>
    <property type="project" value="InterPro"/>
</dbReference>
<evidence type="ECO:0000313" key="3">
    <source>
        <dbReference type="EMBL" id="GAG19146.1"/>
    </source>
</evidence>
<comment type="caution">
    <text evidence="3">The sequence shown here is derived from an EMBL/GenBank/DDBJ whole genome shotgun (WGS) entry which is preliminary data.</text>
</comment>
<dbReference type="AlphaFoldDB" id="X0X2D2"/>
<keyword evidence="1" id="KW-0175">Coiled coil</keyword>
<dbReference type="PROSITE" id="PS00092">
    <property type="entry name" value="N6_MTASE"/>
    <property type="match status" value="1"/>
</dbReference>
<protein>
    <recommendedName>
        <fullName evidence="2">Type II methyltransferase M.TaqI-like domain-containing protein</fullName>
    </recommendedName>
</protein>